<dbReference type="KEGG" id="cgob:115024052"/>
<feature type="signal peptide" evidence="4">
    <location>
        <begin position="1"/>
        <end position="22"/>
    </location>
</feature>
<feature type="transmembrane region" description="Helical" evidence="3">
    <location>
        <begin position="126"/>
        <end position="147"/>
    </location>
</feature>
<gene>
    <name evidence="7" type="primary">LOC115024052</name>
</gene>
<dbReference type="Gene3D" id="2.60.40.10">
    <property type="entry name" value="Immunoglobulins"/>
    <property type="match status" value="1"/>
</dbReference>
<dbReference type="AlphaFoldDB" id="A0A6J2RPB1"/>
<dbReference type="OrthoDB" id="6151406at2759"/>
<sequence length="245" mass="26056">MEVTALCFSLSMLEFILKSAGAVILQSPVLPVMEGEAVTLSCRNKTTSSSLTADFYKDGSFMEKSSTGNLTLHSVSRSDEGLYSCSISGDGESPQSRLTVRENAVSITPAPPPEGPHSEARGGPHLFTLLCSAVTVFLLALLLLGVLRIRKHAVSSKSAAAASSSDEDAQNEDGDLDTVTYAIITKPRQNEGCGSSSVSRSAEIDCRSTEQEVVYALVQKVTPPTPQLCSDSWSPEHRLNVSRCA</sequence>
<dbReference type="SMART" id="SM00409">
    <property type="entry name" value="IG"/>
    <property type="match status" value="1"/>
</dbReference>
<dbReference type="InterPro" id="IPR007110">
    <property type="entry name" value="Ig-like_dom"/>
</dbReference>
<protein>
    <submittedName>
        <fullName evidence="7">Uncharacterized protein LOC115024052</fullName>
    </submittedName>
</protein>
<name>A0A6J2RPB1_COTGO</name>
<dbReference type="PANTHER" id="PTHR11481:SF64">
    <property type="entry name" value="FC RECEPTOR-LIKE PROTEIN 4"/>
    <property type="match status" value="1"/>
</dbReference>
<dbReference type="Pfam" id="PF13927">
    <property type="entry name" value="Ig_3"/>
    <property type="match status" value="1"/>
</dbReference>
<evidence type="ECO:0000313" key="7">
    <source>
        <dbReference type="RefSeq" id="XP_029311292.1"/>
    </source>
</evidence>
<dbReference type="GO" id="GO:0007166">
    <property type="term" value="P:cell surface receptor signaling pathway"/>
    <property type="evidence" value="ECO:0007669"/>
    <property type="project" value="TreeGrafter"/>
</dbReference>
<evidence type="ECO:0000313" key="6">
    <source>
        <dbReference type="Proteomes" id="UP000504630"/>
    </source>
</evidence>
<dbReference type="GO" id="GO:0006955">
    <property type="term" value="P:immune response"/>
    <property type="evidence" value="ECO:0007669"/>
    <property type="project" value="TreeGrafter"/>
</dbReference>
<evidence type="ECO:0000256" key="1">
    <source>
        <dbReference type="ARBA" id="ARBA00022729"/>
    </source>
</evidence>
<dbReference type="RefSeq" id="XP_029311292.1">
    <property type="nucleotide sequence ID" value="XM_029455432.1"/>
</dbReference>
<keyword evidence="6" id="KW-1185">Reference proteome</keyword>
<dbReference type="GO" id="GO:0009897">
    <property type="term" value="C:external side of plasma membrane"/>
    <property type="evidence" value="ECO:0007669"/>
    <property type="project" value="TreeGrafter"/>
</dbReference>
<dbReference type="InterPro" id="IPR050488">
    <property type="entry name" value="Ig_Fc_receptor"/>
</dbReference>
<keyword evidence="3" id="KW-1133">Transmembrane helix</keyword>
<feature type="domain" description="Ig-like" evidence="5">
    <location>
        <begin position="21"/>
        <end position="99"/>
    </location>
</feature>
<organism evidence="6 7">
    <name type="scientific">Cottoperca gobio</name>
    <name type="common">Frogmouth</name>
    <name type="synonym">Aphritis gobio</name>
    <dbReference type="NCBI Taxonomy" id="56716"/>
    <lineage>
        <taxon>Eukaryota</taxon>
        <taxon>Metazoa</taxon>
        <taxon>Chordata</taxon>
        <taxon>Craniata</taxon>
        <taxon>Vertebrata</taxon>
        <taxon>Euteleostomi</taxon>
        <taxon>Actinopterygii</taxon>
        <taxon>Neopterygii</taxon>
        <taxon>Teleostei</taxon>
        <taxon>Neoteleostei</taxon>
        <taxon>Acanthomorphata</taxon>
        <taxon>Eupercaria</taxon>
        <taxon>Perciformes</taxon>
        <taxon>Notothenioidei</taxon>
        <taxon>Bovichtidae</taxon>
        <taxon>Cottoperca</taxon>
    </lineage>
</organism>
<dbReference type="GeneID" id="115024052"/>
<dbReference type="InterPro" id="IPR003599">
    <property type="entry name" value="Ig_sub"/>
</dbReference>
<proteinExistence type="predicted"/>
<dbReference type="Proteomes" id="UP000504630">
    <property type="component" value="Chromosome 18"/>
</dbReference>
<evidence type="ECO:0000256" key="4">
    <source>
        <dbReference type="SAM" id="SignalP"/>
    </source>
</evidence>
<dbReference type="PROSITE" id="PS50835">
    <property type="entry name" value="IG_LIKE"/>
    <property type="match status" value="1"/>
</dbReference>
<evidence type="ECO:0000256" key="2">
    <source>
        <dbReference type="ARBA" id="ARBA00023157"/>
    </source>
</evidence>
<keyword evidence="3" id="KW-0812">Transmembrane</keyword>
<keyword evidence="1 4" id="KW-0732">Signal</keyword>
<dbReference type="SMART" id="SM00408">
    <property type="entry name" value="IGc2"/>
    <property type="match status" value="1"/>
</dbReference>
<dbReference type="GO" id="GO:0004888">
    <property type="term" value="F:transmembrane signaling receptor activity"/>
    <property type="evidence" value="ECO:0007669"/>
    <property type="project" value="TreeGrafter"/>
</dbReference>
<keyword evidence="3" id="KW-0472">Membrane</keyword>
<feature type="chain" id="PRO_5026906665" evidence="4">
    <location>
        <begin position="23"/>
        <end position="245"/>
    </location>
</feature>
<dbReference type="InterPro" id="IPR003598">
    <property type="entry name" value="Ig_sub2"/>
</dbReference>
<accession>A0A6J2RPB1</accession>
<evidence type="ECO:0000256" key="3">
    <source>
        <dbReference type="SAM" id="Phobius"/>
    </source>
</evidence>
<dbReference type="InterPro" id="IPR013783">
    <property type="entry name" value="Ig-like_fold"/>
</dbReference>
<reference evidence="7" key="1">
    <citation type="submission" date="2025-08" db="UniProtKB">
        <authorList>
            <consortium name="RefSeq"/>
        </authorList>
    </citation>
    <scope>IDENTIFICATION</scope>
</reference>
<dbReference type="SUPFAM" id="SSF48726">
    <property type="entry name" value="Immunoglobulin"/>
    <property type="match status" value="1"/>
</dbReference>
<keyword evidence="2" id="KW-1015">Disulfide bond</keyword>
<dbReference type="InParanoid" id="A0A6J2RPB1"/>
<dbReference type="PANTHER" id="PTHR11481">
    <property type="entry name" value="IMMUNOGLOBULIN FC RECEPTOR"/>
    <property type="match status" value="1"/>
</dbReference>
<dbReference type="InterPro" id="IPR036179">
    <property type="entry name" value="Ig-like_dom_sf"/>
</dbReference>
<evidence type="ECO:0000259" key="5">
    <source>
        <dbReference type="PROSITE" id="PS50835"/>
    </source>
</evidence>